<evidence type="ECO:0000313" key="2">
    <source>
        <dbReference type="Proteomes" id="UP001595693"/>
    </source>
</evidence>
<sequence>MMQMVTDEELREAAAHAVDKFGDVAGYRDWFPRLESHIAKVQAAGREEFMSPAFQDELWDGEAVSATGMGHIDVTAAKADPGVLALLWDIRHRKFPDGGLARAESIAAAWQAVAEAAEKFTRRRPRLKIHRVLAALLPSDFTTIAHARKLRQLAKAMGIGKTGSKDPVVLHAEVLARLEQALGRVPAPPDPDGVRRMALPWLLYAAHIQAQGDEATEVEDEEAPSEKLNPLPAERRRKGLLAIAGYLPAIRSMIEFARDGCTREDLREHIKSVNPKLSDPSVNTNINALIAEWGVLKAAGNDIQLTPRGEALLETGDPEEVSDWLLTRILGFDNVLYRLREGPAKPDQMGSMLQEVNPGWTTRFAPDVLVKWVGRLGLAALNSSGEFQLTEDGKAWAERIHWTPGKLPTESAKPETAVVDTHAAEGGIGAVKRPELPAVAAALADSGFFAARTVAALDAGLWLHSRRHFAVLTGLSGAGKTLLARSYGRALWSGSSQLDVGTLVLPVQPGWQDPSPLLGYVNPLSQSIYVRPPFLDFLLAAAGDPSRPYTVVLDEMNLSHPEQYLAPLLSAMETGDPLVFHGSDEEISGVPPAIAYPSNLVIIGTVNMDETTHGLSDKVLDRACVIDFWKVDVTAYPGWKTAELPKETLELARSTLSALSAALEPVRLHFGWRTVSDIIGFLQVAATGATLSPGEALDQAVYSKILPKLRGEDSVRLRTALKNAHTVMQQQNLPLASGKVAELLDDLREMGSARFWR</sequence>
<dbReference type="SUPFAM" id="SSF52540">
    <property type="entry name" value="P-loop containing nucleoside triphosphate hydrolases"/>
    <property type="match status" value="1"/>
</dbReference>
<dbReference type="Proteomes" id="UP001595693">
    <property type="component" value="Unassembled WGS sequence"/>
</dbReference>
<gene>
    <name evidence="1" type="ORF">ACFOW3_09065</name>
</gene>
<dbReference type="EMBL" id="JBHSAJ010000023">
    <property type="protein sequence ID" value="MFC3934776.1"/>
    <property type="molecule type" value="Genomic_DNA"/>
</dbReference>
<dbReference type="RefSeq" id="WP_202907096.1">
    <property type="nucleotide sequence ID" value="NZ_JAMXAX010000091.1"/>
</dbReference>
<keyword evidence="2" id="KW-1185">Reference proteome</keyword>
<organism evidence="1 2">
    <name type="scientific">Acidovorax facilis</name>
    <dbReference type="NCBI Taxonomy" id="12917"/>
    <lineage>
        <taxon>Bacteria</taxon>
        <taxon>Pseudomonadati</taxon>
        <taxon>Pseudomonadota</taxon>
        <taxon>Betaproteobacteria</taxon>
        <taxon>Burkholderiales</taxon>
        <taxon>Comamonadaceae</taxon>
        <taxon>Acidovorax</taxon>
    </lineage>
</organism>
<evidence type="ECO:0000313" key="1">
    <source>
        <dbReference type="EMBL" id="MFC3934776.1"/>
    </source>
</evidence>
<protein>
    <submittedName>
        <fullName evidence="1">McrB family protein</fullName>
    </submittedName>
</protein>
<reference evidence="2" key="1">
    <citation type="journal article" date="2019" name="Int. J. Syst. Evol. Microbiol.">
        <title>The Global Catalogue of Microorganisms (GCM) 10K type strain sequencing project: providing services to taxonomists for standard genome sequencing and annotation.</title>
        <authorList>
            <consortium name="The Broad Institute Genomics Platform"/>
            <consortium name="The Broad Institute Genome Sequencing Center for Infectious Disease"/>
            <person name="Wu L."/>
            <person name="Ma J."/>
        </authorList>
    </citation>
    <scope>NUCLEOTIDE SEQUENCE [LARGE SCALE GENOMIC DNA]</scope>
    <source>
        <strain evidence="2">CCUG 2113</strain>
    </source>
</reference>
<accession>A0ABV8D8X8</accession>
<comment type="caution">
    <text evidence="1">The sequence shown here is derived from an EMBL/GenBank/DDBJ whole genome shotgun (WGS) entry which is preliminary data.</text>
</comment>
<dbReference type="InterPro" id="IPR027417">
    <property type="entry name" value="P-loop_NTPase"/>
</dbReference>
<proteinExistence type="predicted"/>
<dbReference type="Gene3D" id="3.40.50.300">
    <property type="entry name" value="P-loop containing nucleotide triphosphate hydrolases"/>
    <property type="match status" value="1"/>
</dbReference>
<name>A0ABV8D8X8_9BURK</name>